<sequence>MSSDRKIVALVDCNNFYVSCERVFNPKLDGKPTVVLSNNDGCVISRSDEAKLIGIEMGVPIFKCQELVEKHKIQVLSSNYVLYGDMSHRVMKTLSIFCPEIEIYSIDEAFLSFSGMDPEEINNYCRLITKTVLKWVGIPISIGIGPTKTLAKVANKIAKKNKRATGGVFNLTDHPDIDKVLENMEVGGIWGIGRQYSKFLKKNGVMNALQLRDSPDEWLHKNLTVVGMRTALELRGVSCIELEIMQKNKKAIGRSRSFGTDLFTLDELNQAVSTFVTMAGEYLRKQKSLAAGIHVFVISNPFKEGPRYFNSVSINLPRPTALVSELINYALQGLKTIFREGVKYKKAGILLFGLVPDDITQLDFFLPSYPGSKEKKLMEVLDIINTKYGRNTVYPLSNGVERKWKMRQLKKSPSYTTNWTEIPEVKT</sequence>
<name>A0A9E2F1B6_PSYF1</name>
<dbReference type="GO" id="GO:0009432">
    <property type="term" value="P:SOS response"/>
    <property type="evidence" value="ECO:0007669"/>
    <property type="project" value="UniProtKB-KW"/>
</dbReference>
<keyword evidence="5" id="KW-0742">SOS response</keyword>
<dbReference type="GO" id="GO:0003684">
    <property type="term" value="F:damaged DNA binding"/>
    <property type="evidence" value="ECO:0007669"/>
    <property type="project" value="InterPro"/>
</dbReference>
<dbReference type="Pfam" id="PF13438">
    <property type="entry name" value="DUF4113"/>
    <property type="match status" value="1"/>
</dbReference>
<dbReference type="CDD" id="cd01700">
    <property type="entry name" value="PolY_Pol_V_umuC"/>
    <property type="match status" value="1"/>
</dbReference>
<dbReference type="PROSITE" id="PS50173">
    <property type="entry name" value="UMUC"/>
    <property type="match status" value="1"/>
</dbReference>
<evidence type="ECO:0000256" key="5">
    <source>
        <dbReference type="ARBA" id="ARBA00023236"/>
    </source>
</evidence>
<dbReference type="InterPro" id="IPR001126">
    <property type="entry name" value="UmuC"/>
</dbReference>
<proteinExistence type="inferred from homology"/>
<dbReference type="AlphaFoldDB" id="A0A9E2F1B6"/>
<dbReference type="InterPro" id="IPR043128">
    <property type="entry name" value="Rev_trsase/Diguanyl_cyclase"/>
</dbReference>
<evidence type="ECO:0000313" key="7">
    <source>
        <dbReference type="EMBL" id="MBT9144567.1"/>
    </source>
</evidence>
<dbReference type="Gene3D" id="3.30.70.270">
    <property type="match status" value="1"/>
</dbReference>
<dbReference type="InterPro" id="IPR050116">
    <property type="entry name" value="DNA_polymerase-Y"/>
</dbReference>
<dbReference type="InterPro" id="IPR017961">
    <property type="entry name" value="DNA_pol_Y-fam_little_finger"/>
</dbReference>
<dbReference type="EC" id="2.7.7.7" evidence="7"/>
<accession>A0A9E2F1B6</accession>
<keyword evidence="7" id="KW-0808">Transferase</keyword>
<evidence type="ECO:0000256" key="1">
    <source>
        <dbReference type="ARBA" id="ARBA00010945"/>
    </source>
</evidence>
<dbReference type="PANTHER" id="PTHR11076:SF34">
    <property type="entry name" value="PROTEIN UMUC"/>
    <property type="match status" value="1"/>
</dbReference>
<gene>
    <name evidence="7" type="primary">dinB1</name>
    <name evidence="7" type="ORF">DDT42_00409</name>
</gene>
<dbReference type="Gene3D" id="3.40.1170.60">
    <property type="match status" value="1"/>
</dbReference>
<reference evidence="7 8" key="1">
    <citation type="journal article" date="2021" name="bioRxiv">
        <title>Unique metabolic strategies in Hadean analogues reveal hints for primordial physiology.</title>
        <authorList>
            <person name="Nobu M.K."/>
            <person name="Nakai R."/>
            <person name="Tamazawa S."/>
            <person name="Mori H."/>
            <person name="Toyoda A."/>
            <person name="Ijiri A."/>
            <person name="Suzuki S."/>
            <person name="Kurokawa K."/>
            <person name="Kamagata Y."/>
            <person name="Tamaki H."/>
        </authorList>
    </citation>
    <scope>NUCLEOTIDE SEQUENCE [LARGE SCALE GENOMIC DNA]</scope>
    <source>
        <strain evidence="7">BS525</strain>
    </source>
</reference>
<dbReference type="InterPro" id="IPR025188">
    <property type="entry name" value="DUF4113"/>
</dbReference>
<evidence type="ECO:0000313" key="8">
    <source>
        <dbReference type="Proteomes" id="UP000811545"/>
    </source>
</evidence>
<feature type="domain" description="UmuC" evidence="6">
    <location>
        <begin position="8"/>
        <end position="193"/>
    </location>
</feature>
<keyword evidence="4" id="KW-0234">DNA repair</keyword>
<evidence type="ECO:0000256" key="2">
    <source>
        <dbReference type="ARBA" id="ARBA00022763"/>
    </source>
</evidence>
<comment type="caution">
    <text evidence="7">The sequence shown here is derived from an EMBL/GenBank/DDBJ whole genome shotgun (WGS) entry which is preliminary data.</text>
</comment>
<dbReference type="GO" id="GO:0003887">
    <property type="term" value="F:DNA-directed DNA polymerase activity"/>
    <property type="evidence" value="ECO:0007669"/>
    <property type="project" value="UniProtKB-EC"/>
</dbReference>
<dbReference type="InterPro" id="IPR043502">
    <property type="entry name" value="DNA/RNA_pol_sf"/>
</dbReference>
<dbReference type="GO" id="GO:0005829">
    <property type="term" value="C:cytosol"/>
    <property type="evidence" value="ECO:0007669"/>
    <property type="project" value="TreeGrafter"/>
</dbReference>
<dbReference type="Pfam" id="PF11799">
    <property type="entry name" value="IMS_C"/>
    <property type="match status" value="1"/>
</dbReference>
<organism evidence="7 8">
    <name type="scientific">Psychracetigena formicireducens</name>
    <dbReference type="NCBI Taxonomy" id="2986056"/>
    <lineage>
        <taxon>Bacteria</taxon>
        <taxon>Bacillati</taxon>
        <taxon>Candidatus Lithacetigenota</taxon>
        <taxon>Candidatus Psychracetigena</taxon>
    </lineage>
</organism>
<dbReference type="PANTHER" id="PTHR11076">
    <property type="entry name" value="DNA REPAIR POLYMERASE UMUC / TRANSFERASE FAMILY MEMBER"/>
    <property type="match status" value="1"/>
</dbReference>
<keyword evidence="3" id="KW-0741">SOS mutagenesis</keyword>
<comment type="similarity">
    <text evidence="1">Belongs to the DNA polymerase type-Y family.</text>
</comment>
<keyword evidence="2" id="KW-0227">DNA damage</keyword>
<dbReference type="SUPFAM" id="SSF56672">
    <property type="entry name" value="DNA/RNA polymerases"/>
    <property type="match status" value="1"/>
</dbReference>
<protein>
    <submittedName>
        <fullName evidence="7">DNA polymerase IV 1</fullName>
        <ecNumber evidence="7">2.7.7.7</ecNumber>
    </submittedName>
</protein>
<dbReference type="EMBL" id="QLTW01000012">
    <property type="protein sequence ID" value="MBT9144567.1"/>
    <property type="molecule type" value="Genomic_DNA"/>
</dbReference>
<dbReference type="GO" id="GO:0006281">
    <property type="term" value="P:DNA repair"/>
    <property type="evidence" value="ECO:0007669"/>
    <property type="project" value="UniProtKB-KW"/>
</dbReference>
<keyword evidence="7" id="KW-0548">Nucleotidyltransferase</keyword>
<evidence type="ECO:0000256" key="3">
    <source>
        <dbReference type="ARBA" id="ARBA00023199"/>
    </source>
</evidence>
<dbReference type="GO" id="GO:0042276">
    <property type="term" value="P:error-prone translesion synthesis"/>
    <property type="evidence" value="ECO:0007669"/>
    <property type="project" value="TreeGrafter"/>
</dbReference>
<dbReference type="Proteomes" id="UP000811545">
    <property type="component" value="Unassembled WGS sequence"/>
</dbReference>
<evidence type="ECO:0000256" key="4">
    <source>
        <dbReference type="ARBA" id="ARBA00023204"/>
    </source>
</evidence>
<evidence type="ECO:0000259" key="6">
    <source>
        <dbReference type="PROSITE" id="PS50173"/>
    </source>
</evidence>
<dbReference type="Pfam" id="PF00817">
    <property type="entry name" value="IMS"/>
    <property type="match status" value="1"/>
</dbReference>